<evidence type="ECO:0000256" key="1">
    <source>
        <dbReference type="ARBA" id="ARBA00002485"/>
    </source>
</evidence>
<feature type="binding site" evidence="8">
    <location>
        <position position="92"/>
    </location>
    <ligand>
        <name>Fe cation</name>
        <dbReference type="ChEBI" id="CHEBI:24875"/>
        <label>1</label>
    </ligand>
</feature>
<evidence type="ECO:0000256" key="5">
    <source>
        <dbReference type="ARBA" id="ARBA00023002"/>
    </source>
</evidence>
<keyword evidence="4 8" id="KW-0479">Metal-binding</keyword>
<organism evidence="11 12">
    <name type="scientific">Herbinix luporum</name>
    <dbReference type="NCBI Taxonomy" id="1679721"/>
    <lineage>
        <taxon>Bacteria</taxon>
        <taxon>Bacillati</taxon>
        <taxon>Bacillota</taxon>
        <taxon>Clostridia</taxon>
        <taxon>Lachnospirales</taxon>
        <taxon>Lachnospiraceae</taxon>
        <taxon>Herbinix</taxon>
    </lineage>
</organism>
<dbReference type="Proteomes" id="UP000196053">
    <property type="component" value="Chromosome I"/>
</dbReference>
<dbReference type="EMBL" id="LN879430">
    <property type="protein sequence ID" value="CUH92780.1"/>
    <property type="molecule type" value="Genomic_DNA"/>
</dbReference>
<dbReference type="OrthoDB" id="9801481at2"/>
<name>A0A0K8J5N5_9FIRM</name>
<feature type="binding site" evidence="8">
    <location>
        <position position="15"/>
    </location>
    <ligand>
        <name>Fe cation</name>
        <dbReference type="ChEBI" id="CHEBI:24875"/>
        <label>1</label>
    </ligand>
</feature>
<evidence type="ECO:0000256" key="8">
    <source>
        <dbReference type="PIRSR" id="PIRSR601519-1"/>
    </source>
</evidence>
<protein>
    <recommendedName>
        <fullName evidence="9">Ferritin</fullName>
        <ecNumber evidence="9">1.16.3.2</ecNumber>
    </recommendedName>
</protein>
<dbReference type="PROSITE" id="PS50905">
    <property type="entry name" value="FERRITIN_LIKE"/>
    <property type="match status" value="1"/>
</dbReference>
<dbReference type="Pfam" id="PF00210">
    <property type="entry name" value="Ferritin"/>
    <property type="match status" value="1"/>
</dbReference>
<dbReference type="GO" id="GO:0005829">
    <property type="term" value="C:cytosol"/>
    <property type="evidence" value="ECO:0007669"/>
    <property type="project" value="TreeGrafter"/>
</dbReference>
<dbReference type="PANTHER" id="PTHR11431">
    <property type="entry name" value="FERRITIN"/>
    <property type="match status" value="1"/>
</dbReference>
<comment type="function">
    <text evidence="1 9">Iron-storage protein.</text>
</comment>
<sequence>MSKLYDNLNEQMNFELESAYIYATMSAYLDELNMKGMTHFIDEQVKEEMEHAEKIKKFLQETGYGVKYRPLNPGSGEFDSILDVFKKALAHEKLVTSRIHDLVKEAREEGDQRVLNLLAWFVDEQIEEEDTFSVLVERLERINGQWSGLYILDSEMSKR</sequence>
<gene>
    <name evidence="11" type="ORF">SD1D_1234</name>
</gene>
<dbReference type="InterPro" id="IPR009040">
    <property type="entry name" value="Ferritin-like_diiron"/>
</dbReference>
<dbReference type="InterPro" id="IPR001519">
    <property type="entry name" value="Ferritin"/>
</dbReference>
<keyword evidence="5" id="KW-0560">Oxidoreductase</keyword>
<dbReference type="PANTHER" id="PTHR11431:SF127">
    <property type="entry name" value="BACTERIAL NON-HEME FERRITIN"/>
    <property type="match status" value="1"/>
</dbReference>
<dbReference type="KEGG" id="hsd:SD1D_1234"/>
<keyword evidence="3 9" id="KW-0409">Iron storage</keyword>
<dbReference type="InterPro" id="IPR008331">
    <property type="entry name" value="Ferritin_DPS_dom"/>
</dbReference>
<evidence type="ECO:0000313" key="11">
    <source>
        <dbReference type="EMBL" id="CUH92780.1"/>
    </source>
</evidence>
<dbReference type="AlphaFoldDB" id="A0A0K8J5N5"/>
<evidence type="ECO:0000256" key="7">
    <source>
        <dbReference type="ARBA" id="ARBA00048035"/>
    </source>
</evidence>
<comment type="catalytic activity">
    <reaction evidence="7 9">
        <text>4 Fe(2+) + O2 + 6 H2O = 4 iron(III) oxide-hydroxide + 12 H(+)</text>
        <dbReference type="Rhea" id="RHEA:11972"/>
        <dbReference type="ChEBI" id="CHEBI:15377"/>
        <dbReference type="ChEBI" id="CHEBI:15378"/>
        <dbReference type="ChEBI" id="CHEBI:15379"/>
        <dbReference type="ChEBI" id="CHEBI:29033"/>
        <dbReference type="ChEBI" id="CHEBI:78619"/>
        <dbReference type="EC" id="1.16.3.2"/>
    </reaction>
</comment>
<feature type="domain" description="Ferritin-like diiron" evidence="10">
    <location>
        <begin position="1"/>
        <end position="143"/>
    </location>
</feature>
<reference evidence="12" key="1">
    <citation type="submission" date="2015-09" db="EMBL/GenBank/DDBJ databases">
        <authorList>
            <person name="Wibberg D."/>
        </authorList>
    </citation>
    <scope>NUCLEOTIDE SEQUENCE [LARGE SCALE GENOMIC DNA]</scope>
    <source>
        <strain evidence="12">SD1D</strain>
    </source>
</reference>
<evidence type="ECO:0000256" key="4">
    <source>
        <dbReference type="ARBA" id="ARBA00022723"/>
    </source>
</evidence>
<proteinExistence type="inferred from homology"/>
<dbReference type="SUPFAM" id="SSF47240">
    <property type="entry name" value="Ferritin-like"/>
    <property type="match status" value="1"/>
</dbReference>
<evidence type="ECO:0000313" key="12">
    <source>
        <dbReference type="Proteomes" id="UP000196053"/>
    </source>
</evidence>
<accession>A0A0K8J5N5</accession>
<feature type="binding site" evidence="8">
    <location>
        <position position="48"/>
    </location>
    <ligand>
        <name>Fe cation</name>
        <dbReference type="ChEBI" id="CHEBI:24875"/>
        <label>1</label>
    </ligand>
</feature>
<dbReference type="CDD" id="cd01055">
    <property type="entry name" value="Nonheme_Ferritin"/>
    <property type="match status" value="1"/>
</dbReference>
<dbReference type="InterPro" id="IPR012347">
    <property type="entry name" value="Ferritin-like"/>
</dbReference>
<evidence type="ECO:0000256" key="6">
    <source>
        <dbReference type="ARBA" id="ARBA00023004"/>
    </source>
</evidence>
<comment type="subcellular location">
    <subcellularLocation>
        <location evidence="9">Cytoplasm</location>
    </subcellularLocation>
</comment>
<keyword evidence="12" id="KW-1185">Reference proteome</keyword>
<evidence type="ECO:0000256" key="3">
    <source>
        <dbReference type="ARBA" id="ARBA00022434"/>
    </source>
</evidence>
<dbReference type="GO" id="GO:0006826">
    <property type="term" value="P:iron ion transport"/>
    <property type="evidence" value="ECO:0007669"/>
    <property type="project" value="InterPro"/>
</dbReference>
<keyword evidence="9" id="KW-0963">Cytoplasm</keyword>
<dbReference type="GO" id="GO:0008199">
    <property type="term" value="F:ferric iron binding"/>
    <property type="evidence" value="ECO:0007669"/>
    <property type="project" value="InterPro"/>
</dbReference>
<dbReference type="GO" id="GO:0006879">
    <property type="term" value="P:intracellular iron ion homeostasis"/>
    <property type="evidence" value="ECO:0007669"/>
    <property type="project" value="UniProtKB-KW"/>
</dbReference>
<feature type="binding site" evidence="8">
    <location>
        <position position="51"/>
    </location>
    <ligand>
        <name>Fe cation</name>
        <dbReference type="ChEBI" id="CHEBI:24875"/>
        <label>1</label>
    </ligand>
</feature>
<keyword evidence="6 8" id="KW-0408">Iron</keyword>
<dbReference type="GO" id="GO:0004322">
    <property type="term" value="F:ferroxidase activity"/>
    <property type="evidence" value="ECO:0007669"/>
    <property type="project" value="TreeGrafter"/>
</dbReference>
<evidence type="ECO:0000256" key="9">
    <source>
        <dbReference type="RuleBase" id="RU361145"/>
    </source>
</evidence>
<dbReference type="RefSeq" id="WP_058258119.1">
    <property type="nucleotide sequence ID" value="NZ_DUPS01000027.1"/>
</dbReference>
<dbReference type="EC" id="1.16.3.2" evidence="9"/>
<evidence type="ECO:0000256" key="2">
    <source>
        <dbReference type="ARBA" id="ARBA00006950"/>
    </source>
</evidence>
<dbReference type="Gene3D" id="1.20.1260.10">
    <property type="match status" value="1"/>
</dbReference>
<dbReference type="GO" id="GO:0008198">
    <property type="term" value="F:ferrous iron binding"/>
    <property type="evidence" value="ECO:0007669"/>
    <property type="project" value="TreeGrafter"/>
</dbReference>
<comment type="similarity">
    <text evidence="2 9">Belongs to the ferritin family. Prokaryotic subfamily.</text>
</comment>
<dbReference type="InterPro" id="IPR009078">
    <property type="entry name" value="Ferritin-like_SF"/>
</dbReference>
<dbReference type="InterPro" id="IPR041719">
    <property type="entry name" value="Ferritin_prok"/>
</dbReference>
<feature type="binding site" evidence="8">
    <location>
        <position position="125"/>
    </location>
    <ligand>
        <name>Fe cation</name>
        <dbReference type="ChEBI" id="CHEBI:24875"/>
        <label>1</label>
    </ligand>
</feature>
<evidence type="ECO:0000259" key="10">
    <source>
        <dbReference type="PROSITE" id="PS50905"/>
    </source>
</evidence>